<feature type="chain" id="PRO_5043138433" evidence="7">
    <location>
        <begin position="21"/>
        <end position="268"/>
    </location>
</feature>
<dbReference type="InterPro" id="IPR036179">
    <property type="entry name" value="Ig-like_dom_sf"/>
</dbReference>
<dbReference type="InterPro" id="IPR051963">
    <property type="entry name" value="Adhesion_GPCR_A"/>
</dbReference>
<dbReference type="EMBL" id="UYRT01000170">
    <property type="protein sequence ID" value="VDK27644.1"/>
    <property type="molecule type" value="Genomic_DNA"/>
</dbReference>
<evidence type="ECO:0000256" key="5">
    <source>
        <dbReference type="ARBA" id="ARBA00023157"/>
    </source>
</evidence>
<dbReference type="InterPro" id="IPR032675">
    <property type="entry name" value="LRR_dom_sf"/>
</dbReference>
<dbReference type="InterPro" id="IPR007110">
    <property type="entry name" value="Ig-like_dom"/>
</dbReference>
<evidence type="ECO:0000256" key="7">
    <source>
        <dbReference type="SAM" id="SignalP"/>
    </source>
</evidence>
<dbReference type="Pfam" id="PF13855">
    <property type="entry name" value="LRR_8"/>
    <property type="match status" value="1"/>
</dbReference>
<organism evidence="11">
    <name type="scientific">Gongylonema pulchrum</name>
    <dbReference type="NCBI Taxonomy" id="637853"/>
    <lineage>
        <taxon>Eukaryota</taxon>
        <taxon>Metazoa</taxon>
        <taxon>Ecdysozoa</taxon>
        <taxon>Nematoda</taxon>
        <taxon>Chromadorea</taxon>
        <taxon>Rhabditida</taxon>
        <taxon>Spirurina</taxon>
        <taxon>Spiruromorpha</taxon>
        <taxon>Spiruroidea</taxon>
        <taxon>Gongylonematidae</taxon>
        <taxon>Gongylonema</taxon>
    </lineage>
</organism>
<dbReference type="PANTHER" id="PTHR45930">
    <property type="entry name" value="G-PROTEIN COUPLED RECEPTOR 124-LIKE PROTEIN"/>
    <property type="match status" value="1"/>
</dbReference>
<evidence type="ECO:0000256" key="4">
    <source>
        <dbReference type="ARBA" id="ARBA00022737"/>
    </source>
</evidence>
<comment type="similarity">
    <text evidence="1">Belongs to the G-protein coupled receptor 2 family. Adhesion G-protein coupled receptor (ADGR) subfamily.</text>
</comment>
<dbReference type="SMART" id="SM00082">
    <property type="entry name" value="LRRCT"/>
    <property type="match status" value="1"/>
</dbReference>
<reference evidence="11" key="1">
    <citation type="submission" date="2016-06" db="UniProtKB">
        <authorList>
            <consortium name="WormBaseParasite"/>
        </authorList>
    </citation>
    <scope>IDENTIFICATION</scope>
</reference>
<protein>
    <submittedName>
        <fullName evidence="11">Ig-like domain-containing protein</fullName>
    </submittedName>
</protein>
<dbReference type="SUPFAM" id="SSF48726">
    <property type="entry name" value="Immunoglobulin"/>
    <property type="match status" value="1"/>
</dbReference>
<keyword evidence="6" id="KW-0675">Receptor</keyword>
<gene>
    <name evidence="9" type="ORF">GPUH_LOCUS225</name>
</gene>
<accession>A0A183CUT4</accession>
<keyword evidence="4" id="KW-0677">Repeat</keyword>
<keyword evidence="3 7" id="KW-0732">Signal</keyword>
<dbReference type="InterPro" id="IPR001611">
    <property type="entry name" value="Leu-rich_rpt"/>
</dbReference>
<dbReference type="PROSITE" id="PS50835">
    <property type="entry name" value="IG_LIKE"/>
    <property type="match status" value="1"/>
</dbReference>
<feature type="signal peptide" evidence="7">
    <location>
        <begin position="1"/>
        <end position="20"/>
    </location>
</feature>
<evidence type="ECO:0000259" key="8">
    <source>
        <dbReference type="PROSITE" id="PS50835"/>
    </source>
</evidence>
<dbReference type="SUPFAM" id="SSF52058">
    <property type="entry name" value="L domain-like"/>
    <property type="match status" value="1"/>
</dbReference>
<keyword evidence="5" id="KW-1015">Disulfide bond</keyword>
<evidence type="ECO:0000313" key="9">
    <source>
        <dbReference type="EMBL" id="VDK27644.1"/>
    </source>
</evidence>
<dbReference type="InterPro" id="IPR000483">
    <property type="entry name" value="Cys-rich_flank_reg_C"/>
</dbReference>
<dbReference type="InterPro" id="IPR003591">
    <property type="entry name" value="Leu-rich_rpt_typical-subtyp"/>
</dbReference>
<evidence type="ECO:0000313" key="10">
    <source>
        <dbReference type="Proteomes" id="UP000271098"/>
    </source>
</evidence>
<sequence length="268" mass="30491">MKFSPCIFATFMICLAVVNCNWTRCLHIPESNTVDCSGRHFFKISHTARLNAPRSEFYPNAIGGRVRVLNLSRNAFRSINFSSFSALRHPEALEILLLNDNQIHSLNRSSFAELKSLEKINLDSNPLSSFPDRTFSPLTKLRDISIMSKQLSCDCQIADLLRFVNRNKQMRVSNRTVCVFPRSLRGMQIAGLDAKVLKRSCGKGEFNPGVFEMEPASSSLIVYPGGKNNITCKVSNFENVYMEWLKNNVPVNDNSRIRITRYNDTHFL</sequence>
<keyword evidence="10" id="KW-1185">Reference proteome</keyword>
<keyword evidence="2" id="KW-0433">Leucine-rich repeat</keyword>
<dbReference type="WBParaSite" id="GPUH_0000022401-mRNA-1">
    <property type="protein sequence ID" value="GPUH_0000022401-mRNA-1"/>
    <property type="gene ID" value="GPUH_0000022401"/>
</dbReference>
<dbReference type="PANTHER" id="PTHR45930:SF4">
    <property type="entry name" value="ADHESION G PROTEIN-COUPLED RECEPTOR A3"/>
    <property type="match status" value="1"/>
</dbReference>
<reference evidence="9 10" key="2">
    <citation type="submission" date="2018-11" db="EMBL/GenBank/DDBJ databases">
        <authorList>
            <consortium name="Pathogen Informatics"/>
        </authorList>
    </citation>
    <scope>NUCLEOTIDE SEQUENCE [LARGE SCALE GENOMIC DNA]</scope>
</reference>
<dbReference type="Gene3D" id="2.60.40.10">
    <property type="entry name" value="Immunoglobulins"/>
    <property type="match status" value="1"/>
</dbReference>
<dbReference type="Proteomes" id="UP000271098">
    <property type="component" value="Unassembled WGS sequence"/>
</dbReference>
<dbReference type="AlphaFoldDB" id="A0A183CUT4"/>
<name>A0A183CUT4_9BILA</name>
<dbReference type="Gene3D" id="3.80.10.10">
    <property type="entry name" value="Ribonuclease Inhibitor"/>
    <property type="match status" value="1"/>
</dbReference>
<evidence type="ECO:0000256" key="6">
    <source>
        <dbReference type="ARBA" id="ARBA00023170"/>
    </source>
</evidence>
<proteinExistence type="inferred from homology"/>
<feature type="domain" description="Ig-like" evidence="8">
    <location>
        <begin position="208"/>
        <end position="268"/>
    </location>
</feature>
<dbReference type="GO" id="GO:0007166">
    <property type="term" value="P:cell surface receptor signaling pathway"/>
    <property type="evidence" value="ECO:0007669"/>
    <property type="project" value="TreeGrafter"/>
</dbReference>
<dbReference type="SMART" id="SM00369">
    <property type="entry name" value="LRR_TYP"/>
    <property type="match status" value="3"/>
</dbReference>
<dbReference type="InterPro" id="IPR013783">
    <property type="entry name" value="Ig-like_fold"/>
</dbReference>
<dbReference type="OrthoDB" id="6134459at2759"/>
<dbReference type="GO" id="GO:0005886">
    <property type="term" value="C:plasma membrane"/>
    <property type="evidence" value="ECO:0007669"/>
    <property type="project" value="TreeGrafter"/>
</dbReference>
<evidence type="ECO:0000256" key="3">
    <source>
        <dbReference type="ARBA" id="ARBA00022729"/>
    </source>
</evidence>
<evidence type="ECO:0000313" key="11">
    <source>
        <dbReference type="WBParaSite" id="GPUH_0000022401-mRNA-1"/>
    </source>
</evidence>
<evidence type="ECO:0000256" key="2">
    <source>
        <dbReference type="ARBA" id="ARBA00022614"/>
    </source>
</evidence>
<evidence type="ECO:0000256" key="1">
    <source>
        <dbReference type="ARBA" id="ARBA00007343"/>
    </source>
</evidence>